<dbReference type="STRING" id="688867.SAMN05660236_4516"/>
<keyword evidence="5" id="KW-1185">Reference proteome</keyword>
<dbReference type="PROSITE" id="PS50930">
    <property type="entry name" value="HTH_LYTTR"/>
    <property type="match status" value="1"/>
</dbReference>
<dbReference type="InterPro" id="IPR007492">
    <property type="entry name" value="LytTR_DNA-bd_dom"/>
</dbReference>
<dbReference type="OrthoDB" id="646623at2"/>
<feature type="domain" description="Response regulatory" evidence="2">
    <location>
        <begin position="2"/>
        <end position="117"/>
    </location>
</feature>
<dbReference type="Proteomes" id="UP000190961">
    <property type="component" value="Unassembled WGS sequence"/>
</dbReference>
<proteinExistence type="predicted"/>
<dbReference type="Gene3D" id="2.40.50.1020">
    <property type="entry name" value="LytTr DNA-binding domain"/>
    <property type="match status" value="1"/>
</dbReference>
<dbReference type="Pfam" id="PF00072">
    <property type="entry name" value="Response_reg"/>
    <property type="match status" value="1"/>
</dbReference>
<accession>A0A1T5M735</accession>
<dbReference type="PANTHER" id="PTHR37299:SF1">
    <property type="entry name" value="STAGE 0 SPORULATION PROTEIN A HOMOLOG"/>
    <property type="match status" value="1"/>
</dbReference>
<evidence type="ECO:0000259" key="3">
    <source>
        <dbReference type="PROSITE" id="PS50930"/>
    </source>
</evidence>
<evidence type="ECO:0000256" key="1">
    <source>
        <dbReference type="PROSITE-ProRule" id="PRU00169"/>
    </source>
</evidence>
<dbReference type="GO" id="GO:0000156">
    <property type="term" value="F:phosphorelay response regulator activity"/>
    <property type="evidence" value="ECO:0007669"/>
    <property type="project" value="InterPro"/>
</dbReference>
<sequence length="261" mass="29694">MNVVVIEDERLTAQRLISLVKKYDASIDVLAQISSVAEAIAWFTTNPTTPVDLIFMDIHLEDGDSFQIVSQLNLTTPIIFTTAFDEYMIKAFKVNSIDYLLKPVNDTELAAALTKFKYLRSNHELQSGSTQVYIKTLINQLSQQNHSQFKDRFMVTVGTKIRSIKTESIAYFHLEEKTVLLVTNDGTILPVDYSLDKLMQVIEPKQFFRVSRQFIVSLNSIQMIHTISAGKLKLDLVPKTKQDVTVSGDRVSHFKEWLGKD</sequence>
<dbReference type="EMBL" id="FUZU01000003">
    <property type="protein sequence ID" value="SKC83679.1"/>
    <property type="molecule type" value="Genomic_DNA"/>
</dbReference>
<evidence type="ECO:0000259" key="2">
    <source>
        <dbReference type="PROSITE" id="PS50110"/>
    </source>
</evidence>
<dbReference type="Gene3D" id="3.40.50.2300">
    <property type="match status" value="1"/>
</dbReference>
<dbReference type="InterPro" id="IPR046947">
    <property type="entry name" value="LytR-like"/>
</dbReference>
<feature type="domain" description="HTH LytTR-type" evidence="3">
    <location>
        <begin position="153"/>
        <end position="260"/>
    </location>
</feature>
<dbReference type="AlphaFoldDB" id="A0A1T5M735"/>
<dbReference type="InterPro" id="IPR001789">
    <property type="entry name" value="Sig_transdc_resp-reg_receiver"/>
</dbReference>
<name>A0A1T5M735_9BACT</name>
<dbReference type="SMART" id="SM00448">
    <property type="entry name" value="REC"/>
    <property type="match status" value="1"/>
</dbReference>
<dbReference type="SUPFAM" id="SSF52172">
    <property type="entry name" value="CheY-like"/>
    <property type="match status" value="1"/>
</dbReference>
<dbReference type="GO" id="GO:0003677">
    <property type="term" value="F:DNA binding"/>
    <property type="evidence" value="ECO:0007669"/>
    <property type="project" value="InterPro"/>
</dbReference>
<dbReference type="InterPro" id="IPR011006">
    <property type="entry name" value="CheY-like_superfamily"/>
</dbReference>
<dbReference type="SMART" id="SM00850">
    <property type="entry name" value="LytTR"/>
    <property type="match status" value="1"/>
</dbReference>
<reference evidence="4 5" key="1">
    <citation type="submission" date="2017-02" db="EMBL/GenBank/DDBJ databases">
        <authorList>
            <person name="Peterson S.W."/>
        </authorList>
    </citation>
    <scope>NUCLEOTIDE SEQUENCE [LARGE SCALE GENOMIC DNA]</scope>
    <source>
        <strain evidence="4 5">DSM 25262</strain>
    </source>
</reference>
<dbReference type="RefSeq" id="WP_079689036.1">
    <property type="nucleotide sequence ID" value="NZ_FUZU01000003.1"/>
</dbReference>
<feature type="modified residue" description="4-aspartylphosphate" evidence="1">
    <location>
        <position position="57"/>
    </location>
</feature>
<evidence type="ECO:0000313" key="4">
    <source>
        <dbReference type="EMBL" id="SKC83679.1"/>
    </source>
</evidence>
<evidence type="ECO:0000313" key="5">
    <source>
        <dbReference type="Proteomes" id="UP000190961"/>
    </source>
</evidence>
<organism evidence="4 5">
    <name type="scientific">Ohtaekwangia koreensis</name>
    <dbReference type="NCBI Taxonomy" id="688867"/>
    <lineage>
        <taxon>Bacteria</taxon>
        <taxon>Pseudomonadati</taxon>
        <taxon>Bacteroidota</taxon>
        <taxon>Cytophagia</taxon>
        <taxon>Cytophagales</taxon>
        <taxon>Fulvivirgaceae</taxon>
        <taxon>Ohtaekwangia</taxon>
    </lineage>
</organism>
<gene>
    <name evidence="4" type="ORF">SAMN05660236_4516</name>
</gene>
<dbReference type="PANTHER" id="PTHR37299">
    <property type="entry name" value="TRANSCRIPTIONAL REGULATOR-RELATED"/>
    <property type="match status" value="1"/>
</dbReference>
<dbReference type="PROSITE" id="PS50110">
    <property type="entry name" value="RESPONSE_REGULATORY"/>
    <property type="match status" value="1"/>
</dbReference>
<protein>
    <submittedName>
        <fullName evidence="4">Two component transcriptional regulator, LytTR family</fullName>
    </submittedName>
</protein>
<keyword evidence="1" id="KW-0597">Phosphoprotein</keyword>
<dbReference type="Pfam" id="PF04397">
    <property type="entry name" value="LytTR"/>
    <property type="match status" value="1"/>
</dbReference>